<proteinExistence type="predicted"/>
<dbReference type="Gene3D" id="3.10.350.10">
    <property type="entry name" value="LysM domain"/>
    <property type="match status" value="1"/>
</dbReference>
<sequence length="212" mass="23236">MKKYAVRAGDTLSALADAEYGDGELYTVIAAANDLADPDLITVGQELLIPYVTRRHRFAGPDSSAARAEITHRYYSEPADTIIWEVANHVAQRAIDPGAWLLIPDIADVPGHTVVENESLQILAERWYGDRSLAVIIERANRLPSSDVTPGQVIIAPRFNRRVQVGGQTVRGVCTSQYGDAWLHRWVPIVIAANRITDPDAIVSGQTLLMPS</sequence>
<dbReference type="InterPro" id="IPR018392">
    <property type="entry name" value="LysM"/>
</dbReference>
<dbReference type="PROSITE" id="PS51782">
    <property type="entry name" value="LYSM"/>
    <property type="match status" value="1"/>
</dbReference>
<dbReference type="SUPFAM" id="SSF54106">
    <property type="entry name" value="LysM domain"/>
    <property type="match status" value="1"/>
</dbReference>
<name>A0A857L380_9ACTN</name>
<dbReference type="RefSeq" id="WP_005193391.1">
    <property type="nucleotide sequence ID" value="NZ_CP045804.1"/>
</dbReference>
<protein>
    <submittedName>
        <fullName evidence="1">LysM peptidoglycan-binding domain-containing protein</fullName>
    </submittedName>
</protein>
<reference evidence="1" key="1">
    <citation type="journal article" date="2021" name="Nat. Microbiol.">
        <title>Cocultivation of an ultrasmall environmental parasitic bacterium with lytic ability against bacteria associated with wastewater foams.</title>
        <authorList>
            <person name="Batinovic S."/>
            <person name="Rose J.J.A."/>
            <person name="Ratcliffe J."/>
            <person name="Seviour R.J."/>
            <person name="Petrovski S."/>
        </authorList>
    </citation>
    <scope>NUCLEOTIDE SEQUENCE</scope>
    <source>
        <strain evidence="1">CON44</strain>
    </source>
</reference>
<dbReference type="PANTHER" id="PTHR34700:SF8">
    <property type="entry name" value="POTASSIUM BINDING PROTEIN KBP"/>
    <property type="match status" value="1"/>
</dbReference>
<dbReference type="PANTHER" id="PTHR34700">
    <property type="entry name" value="POTASSIUM BINDING PROTEIN KBP"/>
    <property type="match status" value="1"/>
</dbReference>
<dbReference type="SMART" id="SM00257">
    <property type="entry name" value="LysM"/>
    <property type="match status" value="2"/>
</dbReference>
<organism evidence="1">
    <name type="scientific">Gordonia amarae</name>
    <dbReference type="NCBI Taxonomy" id="36821"/>
    <lineage>
        <taxon>Bacteria</taxon>
        <taxon>Bacillati</taxon>
        <taxon>Actinomycetota</taxon>
        <taxon>Actinomycetes</taxon>
        <taxon>Mycobacteriales</taxon>
        <taxon>Gordoniaceae</taxon>
        <taxon>Gordonia</taxon>
    </lineage>
</organism>
<dbReference type="InterPro" id="IPR036779">
    <property type="entry name" value="LysM_dom_sf"/>
</dbReference>
<dbReference type="CDD" id="cd00118">
    <property type="entry name" value="LysM"/>
    <property type="match status" value="1"/>
</dbReference>
<gene>
    <name evidence="1" type="ORF">GII30_21020</name>
</gene>
<dbReference type="AlphaFoldDB" id="A0A857L380"/>
<accession>A0A857L380</accession>
<evidence type="ECO:0000313" key="1">
    <source>
        <dbReference type="EMBL" id="QHN41314.1"/>
    </source>
</evidence>
<dbReference type="InterPro" id="IPR052196">
    <property type="entry name" value="Bact_Kbp"/>
</dbReference>
<dbReference type="Pfam" id="PF01476">
    <property type="entry name" value="LysM"/>
    <property type="match status" value="2"/>
</dbReference>
<dbReference type="EMBL" id="CP045810">
    <property type="protein sequence ID" value="QHN41314.1"/>
    <property type="molecule type" value="Genomic_DNA"/>
</dbReference>